<comment type="caution">
    <text evidence="2">The sequence shown here is derived from an EMBL/GenBank/DDBJ whole genome shotgun (WGS) entry which is preliminary data.</text>
</comment>
<reference evidence="2 3" key="1">
    <citation type="journal article" date="2020" name="bioRxiv">
        <title>Metabolic contributions of an alphaproteobacterial endosymbiont in the apicomplexan Cardiosporidium cionae.</title>
        <authorList>
            <person name="Hunter E.S."/>
            <person name="Paight C.J."/>
            <person name="Lane C.E."/>
        </authorList>
    </citation>
    <scope>NUCLEOTIDE SEQUENCE [LARGE SCALE GENOMIC DNA]</scope>
    <source>
        <strain evidence="2">ESH_2018</strain>
    </source>
</reference>
<organism evidence="2 3">
    <name type="scientific">Cardiosporidium cionae</name>
    <dbReference type="NCBI Taxonomy" id="476202"/>
    <lineage>
        <taxon>Eukaryota</taxon>
        <taxon>Sar</taxon>
        <taxon>Alveolata</taxon>
        <taxon>Apicomplexa</taxon>
        <taxon>Aconoidasida</taxon>
        <taxon>Nephromycida</taxon>
        <taxon>Cardiosporidium</taxon>
    </lineage>
</organism>
<name>A0ABQ7J6C6_9APIC</name>
<proteinExistence type="predicted"/>
<evidence type="ECO:0000313" key="3">
    <source>
        <dbReference type="Proteomes" id="UP000823046"/>
    </source>
</evidence>
<evidence type="ECO:0000256" key="1">
    <source>
        <dbReference type="SAM" id="Phobius"/>
    </source>
</evidence>
<gene>
    <name evidence="2" type="ORF">IE077_000884</name>
</gene>
<keyword evidence="1" id="KW-0472">Membrane</keyword>
<keyword evidence="1" id="KW-1133">Transmembrane helix</keyword>
<protein>
    <submittedName>
        <fullName evidence="2">Uncharacterized protein</fullName>
    </submittedName>
</protein>
<evidence type="ECO:0000313" key="2">
    <source>
        <dbReference type="EMBL" id="KAF8819533.1"/>
    </source>
</evidence>
<keyword evidence="3" id="KW-1185">Reference proteome</keyword>
<dbReference type="EMBL" id="JADAQX010000707">
    <property type="protein sequence ID" value="KAF8819533.1"/>
    <property type="molecule type" value="Genomic_DNA"/>
</dbReference>
<sequence length="691" mass="75977">MLYNYLFNSLFQYIRINTYSAIDTATLNQISMGNRTVAILLLLPCYFIITWMSLQAAVGFSDDFLPLENYEMSSKPLNNHEPSNRQLDSKFPSPSSPLSINLLCLGMACDVIKCHEDSDCPPFHKCDGHSSSRLSTAGGILGSPLSSLDLPINPLRSSGGLLSVGPSLFQGALDGLWDASIPRMARPLGELRNTKYCVASGWTSSNTLSVPRNYQTFRPPTTDPLLQAGTSVRFTEQPHLNTPASFHNVLETSYEDPDSFSISFGPLKGIETAKQEELEEESTIIHPVIQQSGKYITFKPVVDPKGKVFVEPAPVYEKGEHSERSNNVEPGIANIKIATLQESTEIVEKSEFAEIGTSVNGKTFLVIPSLEKDPMYSASFGSIVENPAIFEGQTSTALNVINSIFDVQIQCRNPTFTAVVGGSFTLNLTNSSPSTSIIQTDLFNIILANNVNNTSPPFVFVKDIQSLRNLASTVTVQCSAEGRFPIPFKVLVSFGFEISAGIQVCMAEAICNAPPIVTPAVTATTTVRSSDSIREGAHRAVIANPHTPDDYHLYFEKHDSSVVIPEAMQHTIKCTNQQLFTEIDDTLHFKLAELFVFSNQNSRGKVNQHDSGAYYAAYRDSSNDNTIGEQSNIFHLQVNKDGDTEAQYECKQNGIFIEKFLVTSFNKDNTPETKVCPITIALKITDNDYKD</sequence>
<dbReference type="Proteomes" id="UP000823046">
    <property type="component" value="Unassembled WGS sequence"/>
</dbReference>
<feature type="transmembrane region" description="Helical" evidence="1">
    <location>
        <begin position="37"/>
        <end position="54"/>
    </location>
</feature>
<keyword evidence="1" id="KW-0812">Transmembrane</keyword>
<accession>A0ABQ7J6C6</accession>